<keyword evidence="6 10" id="KW-0326">Glycosidase</keyword>
<feature type="site" description="Increases basicity of active site Tyr" evidence="9">
    <location>
        <position position="108"/>
    </location>
</feature>
<dbReference type="Pfam" id="PF02056">
    <property type="entry name" value="Glyco_hydro_4"/>
    <property type="match status" value="1"/>
</dbReference>
<comment type="similarity">
    <text evidence="1 10">Belongs to the glycosyl hydrolase 4 family.</text>
</comment>
<dbReference type="CDD" id="cd05296">
    <property type="entry name" value="GH4_P_beta_glucosidase"/>
    <property type="match status" value="1"/>
</dbReference>
<organism evidence="12 13">
    <name type="scientific">Entomospira culicis</name>
    <dbReference type="NCBI Taxonomy" id="2719989"/>
    <lineage>
        <taxon>Bacteria</taxon>
        <taxon>Pseudomonadati</taxon>
        <taxon>Spirochaetota</taxon>
        <taxon>Spirochaetia</taxon>
        <taxon>Spirochaetales</taxon>
        <taxon>Spirochaetaceae</taxon>
        <taxon>Entomospira</taxon>
    </lineage>
</organism>
<evidence type="ECO:0000313" key="13">
    <source>
        <dbReference type="Proteomes" id="UP000778951"/>
    </source>
</evidence>
<proteinExistence type="inferred from homology"/>
<feature type="domain" description="Glycosyl hydrolase family 4 C-terminal" evidence="11">
    <location>
        <begin position="190"/>
        <end position="408"/>
    </location>
</feature>
<feature type="binding site" evidence="8">
    <location>
        <position position="195"/>
    </location>
    <ligand>
        <name>Mn(2+)</name>
        <dbReference type="ChEBI" id="CHEBI:29035"/>
    </ligand>
</feature>
<keyword evidence="13" id="KW-1185">Reference proteome</keyword>
<keyword evidence="8" id="KW-0533">Nickel</keyword>
<dbReference type="Proteomes" id="UP000778951">
    <property type="component" value="Unassembled WGS sequence"/>
</dbReference>
<dbReference type="SUPFAM" id="SSF51735">
    <property type="entry name" value="NAD(P)-binding Rossmann-fold domains"/>
    <property type="match status" value="1"/>
</dbReference>
<accession>A0A968GEC4</accession>
<evidence type="ECO:0000256" key="1">
    <source>
        <dbReference type="ARBA" id="ARBA00010141"/>
    </source>
</evidence>
<feature type="binding site" evidence="7">
    <location>
        <position position="146"/>
    </location>
    <ligand>
        <name>substrate</name>
    </ligand>
</feature>
<evidence type="ECO:0000256" key="8">
    <source>
        <dbReference type="PIRSR" id="PIRSR601088-3"/>
    </source>
</evidence>
<dbReference type="RefSeq" id="WP_167695070.1">
    <property type="nucleotide sequence ID" value="NZ_CP118181.1"/>
</dbReference>
<dbReference type="InterPro" id="IPR001088">
    <property type="entry name" value="Glyco_hydro_4"/>
</dbReference>
<name>A0A968GEC4_9SPIO</name>
<evidence type="ECO:0000256" key="4">
    <source>
        <dbReference type="ARBA" id="ARBA00023027"/>
    </source>
</evidence>
<dbReference type="PANTHER" id="PTHR32092">
    <property type="entry name" value="6-PHOSPHO-BETA-GLUCOSIDASE-RELATED"/>
    <property type="match status" value="1"/>
</dbReference>
<dbReference type="GO" id="GO:0016616">
    <property type="term" value="F:oxidoreductase activity, acting on the CH-OH group of donors, NAD or NADP as acceptor"/>
    <property type="evidence" value="ECO:0007669"/>
    <property type="project" value="InterPro"/>
</dbReference>
<keyword evidence="4 10" id="KW-0520">NAD</keyword>
<dbReference type="SUPFAM" id="SSF56327">
    <property type="entry name" value="LDH C-terminal domain-like"/>
    <property type="match status" value="1"/>
</dbReference>
<comment type="caution">
    <text evidence="12">The sequence shown here is derived from an EMBL/GenBank/DDBJ whole genome shotgun (WGS) entry which is preliminary data.</text>
</comment>
<keyword evidence="2 8" id="KW-0479">Metal-binding</keyword>
<evidence type="ECO:0000256" key="3">
    <source>
        <dbReference type="ARBA" id="ARBA00022801"/>
    </source>
</evidence>
<keyword evidence="8" id="KW-0408">Iron</keyword>
<evidence type="ECO:0000313" key="12">
    <source>
        <dbReference type="EMBL" id="NIZ68958.1"/>
    </source>
</evidence>
<keyword evidence="5 8" id="KW-0464">Manganese</keyword>
<dbReference type="PANTHER" id="PTHR32092:SF5">
    <property type="entry name" value="6-PHOSPHO-BETA-GLUCOSIDASE"/>
    <property type="match status" value="1"/>
</dbReference>
<evidence type="ECO:0000259" key="11">
    <source>
        <dbReference type="Pfam" id="PF11975"/>
    </source>
</evidence>
<dbReference type="Gene3D" id="3.90.110.10">
    <property type="entry name" value="Lactate dehydrogenase/glycoside hydrolase, family 4, C-terminal"/>
    <property type="match status" value="1"/>
</dbReference>
<gene>
    <name evidence="12" type="ORF">HCT48_01830</name>
</gene>
<dbReference type="InterPro" id="IPR015955">
    <property type="entry name" value="Lactate_DH/Glyco_Ohase_4_C"/>
</dbReference>
<dbReference type="GO" id="GO:0046872">
    <property type="term" value="F:metal ion binding"/>
    <property type="evidence" value="ECO:0007669"/>
    <property type="project" value="UniProtKB-KW"/>
</dbReference>
<dbReference type="InterPro" id="IPR036291">
    <property type="entry name" value="NAD(P)-bd_dom_sf"/>
</dbReference>
<feature type="binding site" evidence="8">
    <location>
        <position position="167"/>
    </location>
    <ligand>
        <name>Mn(2+)</name>
        <dbReference type="ChEBI" id="CHEBI:29035"/>
    </ligand>
</feature>
<dbReference type="AlphaFoldDB" id="A0A968GEC4"/>
<protein>
    <submittedName>
        <fullName evidence="12">6-phospho-beta-glucosidase</fullName>
    </submittedName>
</protein>
<keyword evidence="8" id="KW-0170">Cobalt</keyword>
<evidence type="ECO:0000256" key="7">
    <source>
        <dbReference type="PIRSR" id="PIRSR601088-2"/>
    </source>
</evidence>
<keyword evidence="3 10" id="KW-0378">Hydrolase</keyword>
<sequence length="436" mass="49311">MKIVTIGGGSSYTPEIIEGFINRHKNLPVSEIWLVDIEAGKKKLETVGRLAQRMVEKAGINCKVHLTLNRREALKGASFVTTQFRVGLMEARILDERIPLSHGMIGQETNGFGGFMKALRTIPVILDIAKDMEELCPNAWLINFTNPSSMVTEAVQRFSKIKCVGLCNVPIYLVKTAEQMLGDSNFLLHCVGMNHYLWARHLYYKGNDILPEKLADFVRTTNESEQVRNVKNIPWDVNFVQHLGMMPVSYHRYYYMTEQMLEEELTKFDGGKGKTRGQEVKEVEEKLFKLYEDPDLAVKPKELEERGGTYYSDAACDLIQAIYTNNHQIMIVNTQNNGTLPFLPDDATIETSAMITDAGPIPLKATALPIIAQTELHIMKTFERLTIEAAISGNYDTAIQALTLNPLVKKGEITRQVLNEMIQAHKAHLPKWQVRK</sequence>
<dbReference type="GO" id="GO:0005975">
    <property type="term" value="P:carbohydrate metabolic process"/>
    <property type="evidence" value="ECO:0007669"/>
    <property type="project" value="InterPro"/>
</dbReference>
<evidence type="ECO:0000256" key="2">
    <source>
        <dbReference type="ARBA" id="ARBA00022723"/>
    </source>
</evidence>
<dbReference type="Gene3D" id="3.40.50.720">
    <property type="entry name" value="NAD(P)-binding Rossmann-like Domain"/>
    <property type="match status" value="1"/>
</dbReference>
<dbReference type="InterPro" id="IPR019802">
    <property type="entry name" value="GlycHydrolase_4_CS"/>
</dbReference>
<comment type="cofactor">
    <cofactor evidence="10">
        <name>NAD(+)</name>
        <dbReference type="ChEBI" id="CHEBI:57540"/>
    </cofactor>
    <text evidence="10">Binds 1 NAD(+) per subunit.</text>
</comment>
<feature type="binding site" evidence="7">
    <location>
        <position position="92"/>
    </location>
    <ligand>
        <name>substrate</name>
    </ligand>
</feature>
<dbReference type="EMBL" id="JAATLM010000001">
    <property type="protein sequence ID" value="NIZ68958.1"/>
    <property type="molecule type" value="Genomic_DNA"/>
</dbReference>
<evidence type="ECO:0000256" key="10">
    <source>
        <dbReference type="RuleBase" id="RU361152"/>
    </source>
</evidence>
<dbReference type="Pfam" id="PF11975">
    <property type="entry name" value="Glyco_hydro_4C"/>
    <property type="match status" value="1"/>
</dbReference>
<dbReference type="PROSITE" id="PS01324">
    <property type="entry name" value="GLYCOSYL_HYDROL_F4"/>
    <property type="match status" value="1"/>
</dbReference>
<evidence type="ECO:0000256" key="5">
    <source>
        <dbReference type="ARBA" id="ARBA00023211"/>
    </source>
</evidence>
<dbReference type="PRINTS" id="PR00732">
    <property type="entry name" value="GLHYDRLASE4"/>
</dbReference>
<evidence type="ECO:0000256" key="9">
    <source>
        <dbReference type="PIRSR" id="PIRSR601088-4"/>
    </source>
</evidence>
<reference evidence="12" key="1">
    <citation type="submission" date="2020-03" db="EMBL/GenBank/DDBJ databases">
        <title>Spirochaetal bacteria isolated from arthropods constitute a novel genus Entomospira genus novum within the order Spirochaetales.</title>
        <authorList>
            <person name="Grana-Miraglia L."/>
            <person name="Sikutova S."/>
            <person name="Fingerle V."/>
            <person name="Sing A."/>
            <person name="Castillo-Ramirez S."/>
            <person name="Margos G."/>
            <person name="Rudolf I."/>
        </authorList>
    </citation>
    <scope>NUCLEOTIDE SEQUENCE</scope>
    <source>
        <strain evidence="12">BR149</strain>
    </source>
</reference>
<dbReference type="InterPro" id="IPR022616">
    <property type="entry name" value="Glyco_hydro_4_C"/>
</dbReference>
<dbReference type="GO" id="GO:0004553">
    <property type="term" value="F:hydrolase activity, hydrolyzing O-glycosyl compounds"/>
    <property type="evidence" value="ECO:0007669"/>
    <property type="project" value="InterPro"/>
</dbReference>
<evidence type="ECO:0000256" key="6">
    <source>
        <dbReference type="ARBA" id="ARBA00023295"/>
    </source>
</evidence>